<name>A0ABQ1WKQ5_9BACT</name>
<evidence type="ECO:0000313" key="1">
    <source>
        <dbReference type="EMBL" id="GGG34040.1"/>
    </source>
</evidence>
<organism evidence="1 2">
    <name type="scientific">Hymenobacter glacieicola</name>
    <dbReference type="NCBI Taxonomy" id="1562124"/>
    <lineage>
        <taxon>Bacteria</taxon>
        <taxon>Pseudomonadati</taxon>
        <taxon>Bacteroidota</taxon>
        <taxon>Cytophagia</taxon>
        <taxon>Cytophagales</taxon>
        <taxon>Hymenobacteraceae</taxon>
        <taxon>Hymenobacter</taxon>
    </lineage>
</organism>
<reference evidence="2" key="1">
    <citation type="journal article" date="2019" name="Int. J. Syst. Evol. Microbiol.">
        <title>The Global Catalogue of Microorganisms (GCM) 10K type strain sequencing project: providing services to taxonomists for standard genome sequencing and annotation.</title>
        <authorList>
            <consortium name="The Broad Institute Genomics Platform"/>
            <consortium name="The Broad Institute Genome Sequencing Center for Infectious Disease"/>
            <person name="Wu L."/>
            <person name="Ma J."/>
        </authorList>
    </citation>
    <scope>NUCLEOTIDE SEQUENCE [LARGE SCALE GENOMIC DNA]</scope>
    <source>
        <strain evidence="2">CGMCC 1.12990</strain>
    </source>
</reference>
<gene>
    <name evidence="1" type="ORF">GCM10011378_08090</name>
</gene>
<dbReference type="EMBL" id="BMGS01000002">
    <property type="protein sequence ID" value="GGG34040.1"/>
    <property type="molecule type" value="Genomic_DNA"/>
</dbReference>
<protein>
    <recommendedName>
        <fullName evidence="3">SpoVT-AbrB domain-containing protein</fullName>
    </recommendedName>
</protein>
<accession>A0ABQ1WKQ5</accession>
<evidence type="ECO:0008006" key="3">
    <source>
        <dbReference type="Google" id="ProtNLM"/>
    </source>
</evidence>
<evidence type="ECO:0000313" key="2">
    <source>
        <dbReference type="Proteomes" id="UP000601361"/>
    </source>
</evidence>
<dbReference type="RefSeq" id="WP_188556540.1">
    <property type="nucleotide sequence ID" value="NZ_BMGS01000002.1"/>
</dbReference>
<keyword evidence="2" id="KW-1185">Reference proteome</keyword>
<proteinExistence type="predicted"/>
<comment type="caution">
    <text evidence="1">The sequence shown here is derived from an EMBL/GenBank/DDBJ whole genome shotgun (WGS) entry which is preliminary data.</text>
</comment>
<sequence length="114" mass="12874">MPRNPNAVYLPTLSVSETRRVLLSKELCTQLGIKAGHLVDLIPPPRRGGAWYLDIRPRVGKPLTHTPNTRPCFFTPYLINRDVLHDGSQVRKRVKLLLGSEVADKPGLYHLQEV</sequence>
<dbReference type="Proteomes" id="UP000601361">
    <property type="component" value="Unassembled WGS sequence"/>
</dbReference>